<dbReference type="EMBL" id="CAMKVN010012315">
    <property type="protein sequence ID" value="CAI2195338.1"/>
    <property type="molecule type" value="Genomic_DNA"/>
</dbReference>
<comment type="caution">
    <text evidence="1">The sequence shown here is derived from an EMBL/GenBank/DDBJ whole genome shotgun (WGS) entry which is preliminary data.</text>
</comment>
<gene>
    <name evidence="1" type="ORF">FWILDA_LOCUS17026</name>
</gene>
<proteinExistence type="predicted"/>
<sequence>MVNYKCTFCKRIFSSRLGYSQHVNICDQSISDENLPPPVEELLLSDNHSSNFENIISEDSIINQDILEPESDVNVNYPNEAYEDFMTL</sequence>
<evidence type="ECO:0000313" key="2">
    <source>
        <dbReference type="Proteomes" id="UP001153678"/>
    </source>
</evidence>
<accession>A0A9W4T7H6</accession>
<keyword evidence="2" id="KW-1185">Reference proteome</keyword>
<name>A0A9W4T7H6_9GLOM</name>
<evidence type="ECO:0000313" key="1">
    <source>
        <dbReference type="EMBL" id="CAI2195338.1"/>
    </source>
</evidence>
<feature type="non-terminal residue" evidence="1">
    <location>
        <position position="88"/>
    </location>
</feature>
<dbReference type="Proteomes" id="UP001153678">
    <property type="component" value="Unassembled WGS sequence"/>
</dbReference>
<organism evidence="1 2">
    <name type="scientific">Funneliformis geosporum</name>
    <dbReference type="NCBI Taxonomy" id="1117311"/>
    <lineage>
        <taxon>Eukaryota</taxon>
        <taxon>Fungi</taxon>
        <taxon>Fungi incertae sedis</taxon>
        <taxon>Mucoromycota</taxon>
        <taxon>Glomeromycotina</taxon>
        <taxon>Glomeromycetes</taxon>
        <taxon>Glomerales</taxon>
        <taxon>Glomeraceae</taxon>
        <taxon>Funneliformis</taxon>
    </lineage>
</organism>
<reference evidence="1" key="1">
    <citation type="submission" date="2022-08" db="EMBL/GenBank/DDBJ databases">
        <authorList>
            <person name="Kallberg Y."/>
            <person name="Tangrot J."/>
            <person name="Rosling A."/>
        </authorList>
    </citation>
    <scope>NUCLEOTIDE SEQUENCE</scope>
    <source>
        <strain evidence="1">Wild A</strain>
    </source>
</reference>
<dbReference type="AlphaFoldDB" id="A0A9W4T7H6"/>
<protein>
    <submittedName>
        <fullName evidence="1">14911_t:CDS:1</fullName>
    </submittedName>
</protein>